<dbReference type="Proteomes" id="UP000886785">
    <property type="component" value="Unassembled WGS sequence"/>
</dbReference>
<gene>
    <name evidence="4" type="ORF">IAA54_07185</name>
</gene>
<evidence type="ECO:0000313" key="5">
    <source>
        <dbReference type="Proteomes" id="UP000886785"/>
    </source>
</evidence>
<dbReference type="InterPro" id="IPR001119">
    <property type="entry name" value="SLH_dom"/>
</dbReference>
<reference evidence="4" key="2">
    <citation type="journal article" date="2021" name="PeerJ">
        <title>Extensive microbial diversity within the chicken gut microbiome revealed by metagenomics and culture.</title>
        <authorList>
            <person name="Gilroy R."/>
            <person name="Ravi A."/>
            <person name="Getino M."/>
            <person name="Pursley I."/>
            <person name="Horton D.L."/>
            <person name="Alikhan N.F."/>
            <person name="Baker D."/>
            <person name="Gharbi K."/>
            <person name="Hall N."/>
            <person name="Watson M."/>
            <person name="Adriaenssens E.M."/>
            <person name="Foster-Nyarko E."/>
            <person name="Jarju S."/>
            <person name="Secka A."/>
            <person name="Antonio M."/>
            <person name="Oren A."/>
            <person name="Chaudhuri R.R."/>
            <person name="La Ragione R."/>
            <person name="Hildebrand F."/>
            <person name="Pallen M.J."/>
        </authorList>
    </citation>
    <scope>NUCLEOTIDE SEQUENCE</scope>
    <source>
        <strain evidence="4">ChiSjej1B19-7085</strain>
    </source>
</reference>
<dbReference type="Pfam" id="PF00395">
    <property type="entry name" value="SLH"/>
    <property type="match status" value="1"/>
</dbReference>
<evidence type="ECO:0000256" key="2">
    <source>
        <dbReference type="SAM" id="SignalP"/>
    </source>
</evidence>
<feature type="domain" description="SLH" evidence="3">
    <location>
        <begin position="84"/>
        <end position="147"/>
    </location>
</feature>
<evidence type="ECO:0000259" key="3">
    <source>
        <dbReference type="PROSITE" id="PS51272"/>
    </source>
</evidence>
<dbReference type="EMBL" id="DVHF01000082">
    <property type="protein sequence ID" value="HIR57437.1"/>
    <property type="molecule type" value="Genomic_DNA"/>
</dbReference>
<keyword evidence="2" id="KW-0732">Signal</keyword>
<accession>A0A9D1DR92</accession>
<organism evidence="4 5">
    <name type="scientific">Candidatus Gallacutalibacter pullicola</name>
    <dbReference type="NCBI Taxonomy" id="2840830"/>
    <lineage>
        <taxon>Bacteria</taxon>
        <taxon>Bacillati</taxon>
        <taxon>Bacillota</taxon>
        <taxon>Clostridia</taxon>
        <taxon>Eubacteriales</taxon>
        <taxon>Candidatus Gallacutalibacter</taxon>
    </lineage>
</organism>
<reference evidence="4" key="1">
    <citation type="submission" date="2020-10" db="EMBL/GenBank/DDBJ databases">
        <authorList>
            <person name="Gilroy R."/>
        </authorList>
    </citation>
    <scope>NUCLEOTIDE SEQUENCE</scope>
    <source>
        <strain evidence="4">ChiSjej1B19-7085</strain>
    </source>
</reference>
<feature type="signal peptide" evidence="2">
    <location>
        <begin position="1"/>
        <end position="25"/>
    </location>
</feature>
<keyword evidence="1" id="KW-0677">Repeat</keyword>
<comment type="caution">
    <text evidence="4">The sequence shown here is derived from an EMBL/GenBank/DDBJ whole genome shotgun (WGS) entry which is preliminary data.</text>
</comment>
<protein>
    <submittedName>
        <fullName evidence="4">S-layer homology domain-containing protein</fullName>
    </submittedName>
</protein>
<evidence type="ECO:0000256" key="1">
    <source>
        <dbReference type="ARBA" id="ARBA00022737"/>
    </source>
</evidence>
<proteinExistence type="predicted"/>
<evidence type="ECO:0000313" key="4">
    <source>
        <dbReference type="EMBL" id="HIR57437.1"/>
    </source>
</evidence>
<dbReference type="PROSITE" id="PS51272">
    <property type="entry name" value="SLH"/>
    <property type="match status" value="1"/>
</dbReference>
<dbReference type="AlphaFoldDB" id="A0A9D1DR92"/>
<feature type="chain" id="PRO_5039213227" evidence="2">
    <location>
        <begin position="26"/>
        <end position="355"/>
    </location>
</feature>
<name>A0A9D1DR92_9FIRM</name>
<sequence length="355" mass="38334">MKLIRKLMSVVLAASMLAASGAAQAASEYSLISASNISDLPSKVVSELELTSGVVTSEEITRGQFAKLLLNASSYKGEAAVSTTYAMFTDVPSTHTYFSAICTAANEGWMTAYLDGTFRPDQAITLREALNGLVALLGYQSSDFTGGQTIRTAVYSSSGLLDDVTKGLDGTLSSSDCITLLYNLMKADTSSGQTYGSLFNCQLDSDGEIDYVALLQTHTNRITGPVEVDSDDLEDVIPFSEDRATVFRDGEISDVDDVQEGDYIFYSTKTRTIWAYSENIVTGTVTGIGYDLDGSLLPTALYVDGTAFEIQTDDLQYEFSNSNVRVGDEVTVIYDTEESTDGSEDTNILRGYIVY</sequence>